<evidence type="ECO:0000256" key="7">
    <source>
        <dbReference type="ARBA" id="ARBA00023316"/>
    </source>
</evidence>
<dbReference type="InterPro" id="IPR005200">
    <property type="entry name" value="Endo-beta-glucanase"/>
</dbReference>
<organism evidence="12 13">
    <name type="scientific">Paracoccidioides brasiliensis</name>
    <dbReference type="NCBI Taxonomy" id="121759"/>
    <lineage>
        <taxon>Eukaryota</taxon>
        <taxon>Fungi</taxon>
        <taxon>Dikarya</taxon>
        <taxon>Ascomycota</taxon>
        <taxon>Pezizomycotina</taxon>
        <taxon>Eurotiomycetes</taxon>
        <taxon>Eurotiomycetidae</taxon>
        <taxon>Onygenales</taxon>
        <taxon>Ajellomycetaceae</taxon>
        <taxon>Paracoccidioides</taxon>
    </lineage>
</organism>
<dbReference type="Gene3D" id="2.70.98.30">
    <property type="entry name" value="Golgi alpha-mannosidase II, domain 4"/>
    <property type="match status" value="1"/>
</dbReference>
<accession>A0A1D2JEC2</accession>
<dbReference type="EC" id="3.2.1.39" evidence="3"/>
<feature type="compositionally biased region" description="Polar residues" evidence="9">
    <location>
        <begin position="179"/>
        <end position="189"/>
    </location>
</feature>
<dbReference type="Gene3D" id="1.20.5.420">
    <property type="entry name" value="Immunoglobulin FC, subunit C"/>
    <property type="match status" value="1"/>
</dbReference>
<feature type="domain" description="Glycosyl hydrolase family 81 C-terminal" evidence="11">
    <location>
        <begin position="566"/>
        <end position="918"/>
    </location>
</feature>
<dbReference type="EMBL" id="LZYO01000152">
    <property type="protein sequence ID" value="ODH28010.1"/>
    <property type="molecule type" value="Genomic_DNA"/>
</dbReference>
<dbReference type="Gene3D" id="1.10.287.1170">
    <property type="entry name" value="glycoside hydrolase family 81 endo-[beta] glucanase"/>
    <property type="match status" value="1"/>
</dbReference>
<dbReference type="Proteomes" id="UP000242814">
    <property type="component" value="Unassembled WGS sequence"/>
</dbReference>
<feature type="region of interest" description="Disordered" evidence="9">
    <location>
        <begin position="166"/>
        <end position="189"/>
    </location>
</feature>
<evidence type="ECO:0000256" key="4">
    <source>
        <dbReference type="ARBA" id="ARBA00022801"/>
    </source>
</evidence>
<evidence type="ECO:0000256" key="3">
    <source>
        <dbReference type="ARBA" id="ARBA00012780"/>
    </source>
</evidence>
<dbReference type="PROSITE" id="PS52008">
    <property type="entry name" value="GH81"/>
    <property type="match status" value="1"/>
</dbReference>
<dbReference type="GO" id="GO:0052861">
    <property type="term" value="F:endo-1,3(4)-beta-glucanase activity"/>
    <property type="evidence" value="ECO:0007669"/>
    <property type="project" value="InterPro"/>
</dbReference>
<reference evidence="12 13" key="1">
    <citation type="submission" date="2016-06" db="EMBL/GenBank/DDBJ databases">
        <authorList>
            <person name="Kjaerup R.B."/>
            <person name="Dalgaard T.S."/>
            <person name="Juul-Madsen H.R."/>
        </authorList>
    </citation>
    <scope>NUCLEOTIDE SEQUENCE [LARGE SCALE GENOMIC DNA]</scope>
    <source>
        <strain evidence="12 13">Pb300</strain>
    </source>
</reference>
<evidence type="ECO:0000313" key="13">
    <source>
        <dbReference type="Proteomes" id="UP000242814"/>
    </source>
</evidence>
<comment type="similarity">
    <text evidence="2">Belongs to the glycosyl hydrolase 81 family.</text>
</comment>
<evidence type="ECO:0000256" key="1">
    <source>
        <dbReference type="ARBA" id="ARBA00000382"/>
    </source>
</evidence>
<evidence type="ECO:0000256" key="6">
    <source>
        <dbReference type="ARBA" id="ARBA00023295"/>
    </source>
</evidence>
<dbReference type="InterPro" id="IPR040720">
    <property type="entry name" value="GH81_C"/>
</dbReference>
<evidence type="ECO:0000259" key="10">
    <source>
        <dbReference type="Pfam" id="PF03639"/>
    </source>
</evidence>
<dbReference type="InterPro" id="IPR040451">
    <property type="entry name" value="GH81_N"/>
</dbReference>
<dbReference type="FunFam" id="2.70.98.30:FF:000006">
    <property type="entry name" value="Endo-1,3-beta-glucanase Engl1"/>
    <property type="match status" value="1"/>
</dbReference>
<gene>
    <name evidence="12" type="ORF">ACO22_04029</name>
</gene>
<protein>
    <recommendedName>
        <fullName evidence="3">glucan endo-1,3-beta-D-glucosidase</fullName>
        <ecNumber evidence="3">3.2.1.39</ecNumber>
    </recommendedName>
</protein>
<dbReference type="Pfam" id="PF17652">
    <property type="entry name" value="Glyco_hydro81C"/>
    <property type="match status" value="1"/>
</dbReference>
<keyword evidence="6" id="KW-0326">Glycosidase</keyword>
<dbReference type="AlphaFoldDB" id="A0A1D2JEC2"/>
<name>A0A1D2JEC2_PARBR</name>
<keyword evidence="7" id="KW-0961">Cell wall biogenesis/degradation</keyword>
<keyword evidence="8" id="KW-0624">Polysaccharide degradation</keyword>
<comment type="caution">
    <text evidence="12">The sequence shown here is derived from an EMBL/GenBank/DDBJ whole genome shotgun (WGS) entry which is preliminary data.</text>
</comment>
<dbReference type="GO" id="GO:0000272">
    <property type="term" value="P:polysaccharide catabolic process"/>
    <property type="evidence" value="ECO:0007669"/>
    <property type="project" value="UniProtKB-KW"/>
</dbReference>
<dbReference type="PANTHER" id="PTHR31983">
    <property type="entry name" value="ENDO-1,3(4)-BETA-GLUCANASE 1"/>
    <property type="match status" value="1"/>
</dbReference>
<feature type="domain" description="Glycosyl hydrolase family 81 N-terminal" evidence="10">
    <location>
        <begin position="229"/>
        <end position="557"/>
    </location>
</feature>
<dbReference type="VEuPathDB" id="FungiDB:PABG_12341"/>
<evidence type="ECO:0000259" key="11">
    <source>
        <dbReference type="Pfam" id="PF17652"/>
    </source>
</evidence>
<dbReference type="GO" id="GO:0071555">
    <property type="term" value="P:cell wall organization"/>
    <property type="evidence" value="ECO:0007669"/>
    <property type="project" value="UniProtKB-KW"/>
</dbReference>
<evidence type="ECO:0000256" key="2">
    <source>
        <dbReference type="ARBA" id="ARBA00010730"/>
    </source>
</evidence>
<comment type="catalytic activity">
    <reaction evidence="1">
        <text>Hydrolysis of (1-&gt;3)-beta-D-glucosidic linkages in (1-&gt;3)-beta-D-glucans.</text>
        <dbReference type="EC" id="3.2.1.39"/>
    </reaction>
</comment>
<dbReference type="Pfam" id="PF03639">
    <property type="entry name" value="Glyco_hydro_81"/>
    <property type="match status" value="1"/>
</dbReference>
<dbReference type="GO" id="GO:0042973">
    <property type="term" value="F:glucan endo-1,3-beta-D-glucosidase activity"/>
    <property type="evidence" value="ECO:0007669"/>
    <property type="project" value="UniProtKB-EC"/>
</dbReference>
<evidence type="ECO:0000313" key="12">
    <source>
        <dbReference type="EMBL" id="ODH28010.1"/>
    </source>
</evidence>
<evidence type="ECO:0000256" key="5">
    <source>
        <dbReference type="ARBA" id="ARBA00023277"/>
    </source>
</evidence>
<dbReference type="PANTHER" id="PTHR31983:SF0">
    <property type="entry name" value="GLUCAN ENDO-1,3-BETA-D-GLUCOSIDASE 2"/>
    <property type="match status" value="1"/>
</dbReference>
<keyword evidence="5" id="KW-0119">Carbohydrate metabolism</keyword>
<dbReference type="GO" id="GO:0009986">
    <property type="term" value="C:cell surface"/>
    <property type="evidence" value="ECO:0007669"/>
    <property type="project" value="TreeGrafter"/>
</dbReference>
<proteinExistence type="inferred from homology"/>
<sequence>MLLMAMQCLPGVRAFRCLSGVNCPCDNVDVDIPSFSLVTQFPPTGVRLQATRTPGVYHTELEKDVRDSIQPFPTGISYVVFEDHIGLPHPEYPHLDIVPSKVLYSNSACYYKGNWCPGLPHAEENRISSWLLDQSTGAPPKFATVTSSKVRSGSPYHIPLYLAAPSATSRSPPRETATVHPSGTAGHSQTLEISTNIPHPTPSSMSHQDIFEPIDKGPIPSNINSRSDHPVRKDHISDTPGPISTNKFYANFFLGTQTGYAFVHPYAVGWAKGTGNARSYGVLISHIESHQLAFGPKSQVIPGNPVQFYINPIGIQSMILSASELGTSTVLTVSKAKAFSANIILRPHRGSNSTIIFPLVQGMGYVTGIYTGLQPAIQSSVFFRKLESVASPKPGIYKYKVTLEDNTHWLIYVTPSGNGGNPNLVLVSNTLISGPTGYSGIIQVAKNPSGLAGEAIYDRTTGVYPTEAHVSGSVVAHQAMGTYKLSWQKAGKNVNSTPLLMFALPHHVQSFDTHTNHMKTDMLLRTTTKGNATACVGNSWTMVEENLPVNIGFGPFDPNTGREATLSNATRQRIREVAPSELSQDISRQTNLNSMYFSGKALNKFAMLVYTVYELAKDASLSESAFSSLKSAFARFVDNRQFFPLVYDTVWKGVVSSGTYVTGDPGLDFGNTFYNDHHFHYGYFILAAAIIGYLDPSWVGANKAWVNTLVRDAGNSVSNDDYFPFSRAFDWFNGHSWAKGLFESFDSKDEESSSEDAMFAYAIKMWGKVIRDRSMEARGNMMLAILSRSFNNYVLMKSDNVNQPSNFIANKVTGILFENKADHTTYFGTNLEYIQGIHMLPLIPSSTYIREKEFVSEEWYAMFAENASTPASGVQGGWQGILYANLAIIDPNASWTFFNKEPFDLSKIDGGATRTWYLAFAAGRFGWWPQVNDLMATALGGADPVLIITLNPPMPRGFGSYFCFFTALLDVLHFPSQSSVTPLWLELSHQDRGIIAATSMSIKTPPRHVISAS</sequence>
<evidence type="ECO:0000256" key="8">
    <source>
        <dbReference type="ARBA" id="ARBA00023326"/>
    </source>
</evidence>
<evidence type="ECO:0000256" key="9">
    <source>
        <dbReference type="SAM" id="MobiDB-lite"/>
    </source>
</evidence>
<keyword evidence="4" id="KW-0378">Hydrolase</keyword>
<dbReference type="VEuPathDB" id="FungiDB:PADG_12370"/>